<feature type="chain" id="PRO_5041421544" evidence="1">
    <location>
        <begin position="22"/>
        <end position="278"/>
    </location>
</feature>
<evidence type="ECO:0000313" key="4">
    <source>
        <dbReference type="Proteomes" id="UP001161422"/>
    </source>
</evidence>
<dbReference type="CDD" id="cd12797">
    <property type="entry name" value="M23_peptidase"/>
    <property type="match status" value="1"/>
</dbReference>
<dbReference type="GO" id="GO:0004222">
    <property type="term" value="F:metalloendopeptidase activity"/>
    <property type="evidence" value="ECO:0007669"/>
    <property type="project" value="TreeGrafter"/>
</dbReference>
<dbReference type="Gene3D" id="2.70.70.10">
    <property type="entry name" value="Glucose Permease (Domain IIA)"/>
    <property type="match status" value="1"/>
</dbReference>
<reference evidence="3" key="2">
    <citation type="submission" date="2023-01" db="EMBL/GenBank/DDBJ databases">
        <title>Draft genome sequence of Paraferrimonas sedimenticola strain NBRC 101628.</title>
        <authorList>
            <person name="Sun Q."/>
            <person name="Mori K."/>
        </authorList>
    </citation>
    <scope>NUCLEOTIDE SEQUENCE</scope>
    <source>
        <strain evidence="3">NBRC 101628</strain>
    </source>
</reference>
<keyword evidence="3" id="KW-0378">Hydrolase</keyword>
<evidence type="ECO:0000313" key="3">
    <source>
        <dbReference type="EMBL" id="GLP97985.1"/>
    </source>
</evidence>
<comment type="caution">
    <text evidence="3">The sequence shown here is derived from an EMBL/GenBank/DDBJ whole genome shotgun (WGS) entry which is preliminary data.</text>
</comment>
<feature type="domain" description="M23ase beta-sheet core" evidence="2">
    <location>
        <begin position="167"/>
        <end position="262"/>
    </location>
</feature>
<dbReference type="Pfam" id="PF01551">
    <property type="entry name" value="Peptidase_M23"/>
    <property type="match status" value="1"/>
</dbReference>
<keyword evidence="3" id="KW-0482">Metalloprotease</keyword>
<proteinExistence type="predicted"/>
<keyword evidence="4" id="KW-1185">Reference proteome</keyword>
<dbReference type="RefSeq" id="WP_095506059.1">
    <property type="nucleotide sequence ID" value="NZ_BSNC01000012.1"/>
</dbReference>
<keyword evidence="1" id="KW-0732">Signal</keyword>
<dbReference type="InterPro" id="IPR050570">
    <property type="entry name" value="Cell_wall_metabolism_enzyme"/>
</dbReference>
<dbReference type="EMBL" id="BSNC01000012">
    <property type="protein sequence ID" value="GLP97985.1"/>
    <property type="molecule type" value="Genomic_DNA"/>
</dbReference>
<name>A0AA37RZ05_9GAMM</name>
<organism evidence="3 4">
    <name type="scientific">Paraferrimonas sedimenticola</name>
    <dbReference type="NCBI Taxonomy" id="375674"/>
    <lineage>
        <taxon>Bacteria</taxon>
        <taxon>Pseudomonadati</taxon>
        <taxon>Pseudomonadota</taxon>
        <taxon>Gammaproteobacteria</taxon>
        <taxon>Alteromonadales</taxon>
        <taxon>Ferrimonadaceae</taxon>
        <taxon>Paraferrimonas</taxon>
    </lineage>
</organism>
<accession>A0AA37RZ05</accession>
<gene>
    <name evidence="3" type="ORF">GCM10007895_32920</name>
</gene>
<evidence type="ECO:0000256" key="1">
    <source>
        <dbReference type="SAM" id="SignalP"/>
    </source>
</evidence>
<dbReference type="InterPro" id="IPR011055">
    <property type="entry name" value="Dup_hybrid_motif"/>
</dbReference>
<dbReference type="SUPFAM" id="SSF51261">
    <property type="entry name" value="Duplicated hybrid motif"/>
    <property type="match status" value="1"/>
</dbReference>
<dbReference type="InterPro" id="IPR016047">
    <property type="entry name" value="M23ase_b-sheet_dom"/>
</dbReference>
<dbReference type="Proteomes" id="UP001161422">
    <property type="component" value="Unassembled WGS sequence"/>
</dbReference>
<dbReference type="PANTHER" id="PTHR21666">
    <property type="entry name" value="PEPTIDASE-RELATED"/>
    <property type="match status" value="1"/>
</dbReference>
<evidence type="ECO:0000259" key="2">
    <source>
        <dbReference type="Pfam" id="PF01551"/>
    </source>
</evidence>
<protein>
    <submittedName>
        <fullName evidence="3">Periplasmic metalloprotease M23B family protein</fullName>
    </submittedName>
</protein>
<sequence>MKKTITMFGLLAWAVATSSLAATQLKGEMTQGSLIRGETTPGAEVTLNDKSLLVSKQGFFVFGFDRDSKAKHLLKVEHPDGEIETLTLDVQPREYKKQMIEGIAKNIMQPSQKELERAAQDTRQIHEARSNFIDNLDYLADFQWPLLGRITGVYGSQRVYNGVPGRPHFGIDIAKPEGTPIVAPASGIITVASPDMFYSGGTIVLDHGYGVTSTFLHMSKLSVREGQRVQAGEKIGEVGSTGRSTGPHLDWRVNWYQLRLDPQYLVPSMKEARAAAKQ</sequence>
<dbReference type="FunFam" id="2.70.70.10:FF:000019">
    <property type="entry name" value="M23 family peptidase"/>
    <property type="match status" value="1"/>
</dbReference>
<reference evidence="3" key="1">
    <citation type="journal article" date="2014" name="Int. J. Syst. Evol. Microbiol.">
        <title>Complete genome sequence of Corynebacterium casei LMG S-19264T (=DSM 44701T), isolated from a smear-ripened cheese.</title>
        <authorList>
            <consortium name="US DOE Joint Genome Institute (JGI-PGF)"/>
            <person name="Walter F."/>
            <person name="Albersmeier A."/>
            <person name="Kalinowski J."/>
            <person name="Ruckert C."/>
        </authorList>
    </citation>
    <scope>NUCLEOTIDE SEQUENCE</scope>
    <source>
        <strain evidence="3">NBRC 101628</strain>
    </source>
</reference>
<dbReference type="PANTHER" id="PTHR21666:SF285">
    <property type="entry name" value="M23 FAMILY METALLOPEPTIDASE"/>
    <property type="match status" value="1"/>
</dbReference>
<dbReference type="AlphaFoldDB" id="A0AA37RZ05"/>
<keyword evidence="3" id="KW-0645">Protease</keyword>
<feature type="signal peptide" evidence="1">
    <location>
        <begin position="1"/>
        <end position="21"/>
    </location>
</feature>